<dbReference type="Gene3D" id="3.40.120.10">
    <property type="entry name" value="Alpha-D-Glucose-1,6-Bisphosphate, subunit A, domain 3"/>
    <property type="match status" value="3"/>
</dbReference>
<dbReference type="Pfam" id="PF00408">
    <property type="entry name" value="PGM_PMM_IV"/>
    <property type="match status" value="1"/>
</dbReference>
<name>A0ABP7CRV0_9MICC</name>
<dbReference type="PANTHER" id="PTHR45745">
    <property type="entry name" value="PHOSPHOMANNOMUTASE 45A"/>
    <property type="match status" value="1"/>
</dbReference>
<organism evidence="12 13">
    <name type="scientific">Arthrobacter ginkgonis</name>
    <dbReference type="NCBI Taxonomy" id="1630594"/>
    <lineage>
        <taxon>Bacteria</taxon>
        <taxon>Bacillati</taxon>
        <taxon>Actinomycetota</taxon>
        <taxon>Actinomycetes</taxon>
        <taxon>Micrococcales</taxon>
        <taxon>Micrococcaceae</taxon>
        <taxon>Arthrobacter</taxon>
    </lineage>
</organism>
<dbReference type="InterPro" id="IPR016055">
    <property type="entry name" value="A-D-PHexomutase_a/b/a-I/II/III"/>
</dbReference>
<feature type="domain" description="Alpha-D-phosphohexomutase alpha/beta/alpha" evidence="10">
    <location>
        <begin position="237"/>
        <end position="341"/>
    </location>
</feature>
<evidence type="ECO:0000259" key="8">
    <source>
        <dbReference type="Pfam" id="PF00408"/>
    </source>
</evidence>
<feature type="domain" description="Alpha-D-phosphohexomutase C-terminal" evidence="8">
    <location>
        <begin position="528"/>
        <end position="566"/>
    </location>
</feature>
<dbReference type="Pfam" id="PF02880">
    <property type="entry name" value="PGM_PMM_III"/>
    <property type="match status" value="1"/>
</dbReference>
<proteinExistence type="inferred from homology"/>
<dbReference type="EMBL" id="BAABEO010000023">
    <property type="protein sequence ID" value="GAA3693170.1"/>
    <property type="molecule type" value="Genomic_DNA"/>
</dbReference>
<keyword evidence="4 7" id="KW-0479">Metal-binding</keyword>
<dbReference type="InterPro" id="IPR005846">
    <property type="entry name" value="A-D-PHexomutase_a/b/a-III"/>
</dbReference>
<dbReference type="PRINTS" id="PR00509">
    <property type="entry name" value="PGMPMM"/>
</dbReference>
<dbReference type="InterPro" id="IPR016066">
    <property type="entry name" value="A-D-PHexomutase_CS"/>
</dbReference>
<dbReference type="SUPFAM" id="SSF55957">
    <property type="entry name" value="Phosphoglucomutase, C-terminal domain"/>
    <property type="match status" value="1"/>
</dbReference>
<evidence type="ECO:0000259" key="9">
    <source>
        <dbReference type="Pfam" id="PF02878"/>
    </source>
</evidence>
<keyword evidence="5 7" id="KW-0460">Magnesium</keyword>
<dbReference type="Pfam" id="PF02878">
    <property type="entry name" value="PGM_PMM_I"/>
    <property type="match status" value="1"/>
</dbReference>
<dbReference type="CDD" id="cd05799">
    <property type="entry name" value="PGM2"/>
    <property type="match status" value="1"/>
</dbReference>
<reference evidence="13" key="1">
    <citation type="journal article" date="2019" name="Int. J. Syst. Evol. Microbiol.">
        <title>The Global Catalogue of Microorganisms (GCM) 10K type strain sequencing project: providing services to taxonomists for standard genome sequencing and annotation.</title>
        <authorList>
            <consortium name="The Broad Institute Genomics Platform"/>
            <consortium name="The Broad Institute Genome Sequencing Center for Infectious Disease"/>
            <person name="Wu L."/>
            <person name="Ma J."/>
        </authorList>
    </citation>
    <scope>NUCLEOTIDE SEQUENCE [LARGE SCALE GENOMIC DNA]</scope>
    <source>
        <strain evidence="13">JCM 30742</strain>
    </source>
</reference>
<accession>A0ABP7CRV0</accession>
<dbReference type="PROSITE" id="PS00710">
    <property type="entry name" value="PGM_PMM"/>
    <property type="match status" value="1"/>
</dbReference>
<dbReference type="InterPro" id="IPR005841">
    <property type="entry name" value="Alpha-D-phosphohexomutase_SF"/>
</dbReference>
<comment type="similarity">
    <text evidence="2 7">Belongs to the phosphohexose mutase family.</text>
</comment>
<dbReference type="Proteomes" id="UP001500752">
    <property type="component" value="Unassembled WGS sequence"/>
</dbReference>
<evidence type="ECO:0000256" key="5">
    <source>
        <dbReference type="ARBA" id="ARBA00022842"/>
    </source>
</evidence>
<dbReference type="RefSeq" id="WP_345152500.1">
    <property type="nucleotide sequence ID" value="NZ_BAABEO010000023.1"/>
</dbReference>
<evidence type="ECO:0000256" key="6">
    <source>
        <dbReference type="ARBA" id="ARBA00023235"/>
    </source>
</evidence>
<gene>
    <name evidence="12" type="ORF">GCM10023081_33180</name>
</gene>
<evidence type="ECO:0000256" key="2">
    <source>
        <dbReference type="ARBA" id="ARBA00010231"/>
    </source>
</evidence>
<evidence type="ECO:0000256" key="3">
    <source>
        <dbReference type="ARBA" id="ARBA00022553"/>
    </source>
</evidence>
<evidence type="ECO:0000259" key="10">
    <source>
        <dbReference type="Pfam" id="PF02879"/>
    </source>
</evidence>
<comment type="caution">
    <text evidence="12">The sequence shown here is derived from an EMBL/GenBank/DDBJ whole genome shotgun (WGS) entry which is preliminary data.</text>
</comment>
<sequence length="593" mass="60730">MNTTPTETAALLARARAWAAEDPDPETAEQLLALAGAAEADDAGAAARDLALRELADRFAGPLGFGTAGLRAALGAGPNRMNRAVVRRTAAGLASYLLQRAAGAYVPTAVVGFDARHKSEVFALDTAAVFTAAGIETFLLPAPLPTPVLAWAVRALACEAGVMVTASHNPAQDNGYKVYLGGEAAPGDGEGAQITAPTDREIAALIDHAAALDSIPLAASGWTVLPGAGEPGDVAARYVSDVAALASADANTASSGHGLRIVLTPMHGVGGETLSRVFAAAGFTDVALVDAQAAPDPDFPTVDFPNPEEPGALDLALAQAESSGADLVIATDPDADRCAVAADFPGEGWRMLRGDEVGSLLGAHLATHPATRFRAEAEGADRPVFANSIVSSRQLGRIAEAHGLGHRTTLTGFKWIARVPGLAYGYEEALGYCVAPDLVRDKDGISAALLVAELAAGLKAAGRSLPGALDELALVHGLHATDQLSVRVASLDLLGAMMGRLRAQPPTSFAGSEVVSVLDLAEGGELPPTEGLSFLAADDTRVIVRPSGTEPKLKCYLEVIAPVGAADELPAARAAARERLDAVRRDVEEALGL</sequence>
<keyword evidence="3" id="KW-0597">Phosphoprotein</keyword>
<dbReference type="SUPFAM" id="SSF53738">
    <property type="entry name" value="Phosphoglucomutase, first 3 domains"/>
    <property type="match status" value="3"/>
</dbReference>
<evidence type="ECO:0000259" key="11">
    <source>
        <dbReference type="Pfam" id="PF02880"/>
    </source>
</evidence>
<dbReference type="PANTHER" id="PTHR45745:SF1">
    <property type="entry name" value="PHOSPHOGLUCOMUTASE 2B-RELATED"/>
    <property type="match status" value="1"/>
</dbReference>
<protein>
    <submittedName>
        <fullName evidence="12">Phospho-sugar mutase</fullName>
    </submittedName>
</protein>
<evidence type="ECO:0000313" key="13">
    <source>
        <dbReference type="Proteomes" id="UP001500752"/>
    </source>
</evidence>
<dbReference type="InterPro" id="IPR005845">
    <property type="entry name" value="A-D-PHexomutase_a/b/a-II"/>
</dbReference>
<dbReference type="Gene3D" id="3.30.310.50">
    <property type="entry name" value="Alpha-D-phosphohexomutase, C-terminal domain"/>
    <property type="match status" value="1"/>
</dbReference>
<feature type="domain" description="Alpha-D-phosphohexomutase alpha/beta/alpha" evidence="11">
    <location>
        <begin position="355"/>
        <end position="460"/>
    </location>
</feature>
<keyword evidence="13" id="KW-1185">Reference proteome</keyword>
<feature type="domain" description="Alpha-D-phosphohexomutase alpha/beta/alpha" evidence="9">
    <location>
        <begin position="64"/>
        <end position="203"/>
    </location>
</feature>
<dbReference type="InterPro" id="IPR005844">
    <property type="entry name" value="A-D-PHexomutase_a/b/a-I"/>
</dbReference>
<comment type="cofactor">
    <cofactor evidence="1">
        <name>Mg(2+)</name>
        <dbReference type="ChEBI" id="CHEBI:18420"/>
    </cofactor>
</comment>
<dbReference type="Pfam" id="PF02879">
    <property type="entry name" value="PGM_PMM_II"/>
    <property type="match status" value="1"/>
</dbReference>
<keyword evidence="6" id="KW-0413">Isomerase</keyword>
<evidence type="ECO:0000256" key="1">
    <source>
        <dbReference type="ARBA" id="ARBA00001946"/>
    </source>
</evidence>
<evidence type="ECO:0000313" key="12">
    <source>
        <dbReference type="EMBL" id="GAA3693170.1"/>
    </source>
</evidence>
<evidence type="ECO:0000256" key="7">
    <source>
        <dbReference type="RuleBase" id="RU004326"/>
    </source>
</evidence>
<dbReference type="InterPro" id="IPR005843">
    <property type="entry name" value="A-D-PHexomutase_C"/>
</dbReference>
<dbReference type="InterPro" id="IPR036900">
    <property type="entry name" value="A-D-PHexomutase_C_sf"/>
</dbReference>
<evidence type="ECO:0000256" key="4">
    <source>
        <dbReference type="ARBA" id="ARBA00022723"/>
    </source>
</evidence>